<evidence type="ECO:0000313" key="7">
    <source>
        <dbReference type="EMBL" id="OMJ69722.1"/>
    </source>
</evidence>
<keyword evidence="3 6" id="KW-0853">WD repeat</keyword>
<name>A0A1R2AYZ4_9CILI</name>
<dbReference type="InterPro" id="IPR037867">
    <property type="entry name" value="Swd2/WDR82"/>
</dbReference>
<accession>A0A1R2AYZ4</accession>
<evidence type="ECO:0000256" key="5">
    <source>
        <dbReference type="ARBA" id="ARBA00023242"/>
    </source>
</evidence>
<dbReference type="InterPro" id="IPR036322">
    <property type="entry name" value="WD40_repeat_dom_sf"/>
</dbReference>
<dbReference type="GO" id="GO:0016070">
    <property type="term" value="P:RNA metabolic process"/>
    <property type="evidence" value="ECO:0007669"/>
    <property type="project" value="UniProtKB-ARBA"/>
</dbReference>
<dbReference type="InterPro" id="IPR015943">
    <property type="entry name" value="WD40/YVTN_repeat-like_dom_sf"/>
</dbReference>
<sequence>MEEDILSEIDPKTFYAGSIANDNLKTINSLDFSEDGSTLATASDDDVIHFYNVSSATKERSFYERAYGVSNIKFTPKKNIIYSNTKGQIGIIRELNADRSLTSSFQLHLKPITSIDISLYNTFVSAGRDNIINIWDLNSNTLINSLKIPDSVGDPIVKYDPSCTVVFVAHPYVSYPNRNCLKLFDVKMLKEPFATWDINTPQITNIDVSDDGRIMSLSTDASYLKIIDALGGSGIQEIRSYDNSCKISTASLSPDGKYVAIGSEIHSSLKIFDAESGFCVNELIGHPRIPCKSIWSREYGLLVSACYNVIFWLAV</sequence>
<evidence type="ECO:0000256" key="1">
    <source>
        <dbReference type="ARBA" id="ARBA00004123"/>
    </source>
</evidence>
<gene>
    <name evidence="7" type="ORF">SteCoe_32486</name>
</gene>
<reference evidence="7 8" key="1">
    <citation type="submission" date="2016-11" db="EMBL/GenBank/DDBJ databases">
        <title>The macronuclear genome of Stentor coeruleus: a giant cell with tiny introns.</title>
        <authorList>
            <person name="Slabodnick M."/>
            <person name="Ruby J.G."/>
            <person name="Reiff S.B."/>
            <person name="Swart E.C."/>
            <person name="Gosai S."/>
            <person name="Prabakaran S."/>
            <person name="Witkowska E."/>
            <person name="Larue G.E."/>
            <person name="Fisher S."/>
            <person name="Freeman R.M."/>
            <person name="Gunawardena J."/>
            <person name="Chu W."/>
            <person name="Stover N.A."/>
            <person name="Gregory B.D."/>
            <person name="Nowacki M."/>
            <person name="Derisi J."/>
            <person name="Roy S.W."/>
            <person name="Marshall W.F."/>
            <person name="Sood P."/>
        </authorList>
    </citation>
    <scope>NUCLEOTIDE SEQUENCE [LARGE SCALE GENOMIC DNA]</scope>
    <source>
        <strain evidence="7">WM001</strain>
    </source>
</reference>
<evidence type="ECO:0000256" key="4">
    <source>
        <dbReference type="ARBA" id="ARBA00022737"/>
    </source>
</evidence>
<dbReference type="Proteomes" id="UP000187209">
    <property type="component" value="Unassembled WGS sequence"/>
</dbReference>
<organism evidence="7 8">
    <name type="scientific">Stentor coeruleus</name>
    <dbReference type="NCBI Taxonomy" id="5963"/>
    <lineage>
        <taxon>Eukaryota</taxon>
        <taxon>Sar</taxon>
        <taxon>Alveolata</taxon>
        <taxon>Ciliophora</taxon>
        <taxon>Postciliodesmatophora</taxon>
        <taxon>Heterotrichea</taxon>
        <taxon>Heterotrichida</taxon>
        <taxon>Stentoridae</taxon>
        <taxon>Stentor</taxon>
    </lineage>
</organism>
<dbReference type="OrthoDB" id="27537at2759"/>
<evidence type="ECO:0000256" key="3">
    <source>
        <dbReference type="ARBA" id="ARBA00022574"/>
    </source>
</evidence>
<dbReference type="InterPro" id="IPR001680">
    <property type="entry name" value="WD40_rpt"/>
</dbReference>
<feature type="repeat" description="WD" evidence="6">
    <location>
        <begin position="20"/>
        <end position="61"/>
    </location>
</feature>
<dbReference type="EMBL" id="MPUH01001166">
    <property type="protein sequence ID" value="OMJ69722.1"/>
    <property type="molecule type" value="Genomic_DNA"/>
</dbReference>
<dbReference type="SUPFAM" id="SSF50978">
    <property type="entry name" value="WD40 repeat-like"/>
    <property type="match status" value="1"/>
</dbReference>
<dbReference type="PANTHER" id="PTHR19861:SF0">
    <property type="entry name" value="WD REPEAT-CONTAINING PROTEIN 82"/>
    <property type="match status" value="1"/>
</dbReference>
<keyword evidence="8" id="KW-1185">Reference proteome</keyword>
<dbReference type="SMART" id="SM00320">
    <property type="entry name" value="WD40"/>
    <property type="match status" value="5"/>
</dbReference>
<comment type="subcellular location">
    <subcellularLocation>
        <location evidence="1">Nucleus</location>
    </subcellularLocation>
</comment>
<comment type="caution">
    <text evidence="7">The sequence shown here is derived from an EMBL/GenBank/DDBJ whole genome shotgun (WGS) entry which is preliminary data.</text>
</comment>
<proteinExistence type="inferred from homology"/>
<dbReference type="GO" id="GO:0048188">
    <property type="term" value="C:Set1C/COMPASS complex"/>
    <property type="evidence" value="ECO:0007669"/>
    <property type="project" value="TreeGrafter"/>
</dbReference>
<evidence type="ECO:0000256" key="6">
    <source>
        <dbReference type="PROSITE-ProRule" id="PRU00221"/>
    </source>
</evidence>
<keyword evidence="4" id="KW-0677">Repeat</keyword>
<dbReference type="PROSITE" id="PS50082">
    <property type="entry name" value="WD_REPEATS_2"/>
    <property type="match status" value="2"/>
</dbReference>
<keyword evidence="5" id="KW-0539">Nucleus</keyword>
<dbReference type="PANTHER" id="PTHR19861">
    <property type="entry name" value="WD40 REPEAT PROTEIN SWD2"/>
    <property type="match status" value="1"/>
</dbReference>
<dbReference type="Gene3D" id="2.130.10.10">
    <property type="entry name" value="YVTN repeat-like/Quinoprotein amine dehydrogenase"/>
    <property type="match status" value="2"/>
</dbReference>
<dbReference type="Pfam" id="PF00400">
    <property type="entry name" value="WD40"/>
    <property type="match status" value="2"/>
</dbReference>
<evidence type="ECO:0000256" key="2">
    <source>
        <dbReference type="ARBA" id="ARBA00005616"/>
    </source>
</evidence>
<dbReference type="AlphaFoldDB" id="A0A1R2AYZ4"/>
<protein>
    <submittedName>
        <fullName evidence="7">Uncharacterized protein</fullName>
    </submittedName>
</protein>
<evidence type="ECO:0000313" key="8">
    <source>
        <dbReference type="Proteomes" id="UP000187209"/>
    </source>
</evidence>
<feature type="repeat" description="WD" evidence="6">
    <location>
        <begin position="105"/>
        <end position="145"/>
    </location>
</feature>
<comment type="similarity">
    <text evidence="2">Belongs to the WD repeat SWD2 family.</text>
</comment>
<dbReference type="GO" id="GO:0003682">
    <property type="term" value="F:chromatin binding"/>
    <property type="evidence" value="ECO:0007669"/>
    <property type="project" value="TreeGrafter"/>
</dbReference>